<name>A0A6S6U365_9GAMM</name>
<dbReference type="InterPro" id="IPR035093">
    <property type="entry name" value="RelE/ParE_toxin_dom_sf"/>
</dbReference>
<evidence type="ECO:0000256" key="1">
    <source>
        <dbReference type="ARBA" id="ARBA00022649"/>
    </source>
</evidence>
<sequence length="97" mass="11621">MTNYQLSNAAQNDLEDIFFYGMELFGIEGALRYKDGITAQFERMAESPLLYKKLDEPLQQYRQSTYKSHSIYYLIEENRIFIVRILRSQDRDNLLMH</sequence>
<dbReference type="Gene3D" id="3.30.2310.20">
    <property type="entry name" value="RelE-like"/>
    <property type="match status" value="1"/>
</dbReference>
<dbReference type="Pfam" id="PF05016">
    <property type="entry name" value="ParE_toxin"/>
    <property type="match status" value="1"/>
</dbReference>
<gene>
    <name evidence="2" type="ORF">HELGO_WM42283</name>
</gene>
<accession>A0A6S6U365</accession>
<reference evidence="2" key="1">
    <citation type="submission" date="2020-01" db="EMBL/GenBank/DDBJ databases">
        <authorList>
            <person name="Meier V. D."/>
            <person name="Meier V D."/>
        </authorList>
    </citation>
    <scope>NUCLEOTIDE SEQUENCE</scope>
    <source>
        <strain evidence="2">HLG_WM_MAG_09</strain>
    </source>
</reference>
<keyword evidence="1" id="KW-1277">Toxin-antitoxin system</keyword>
<proteinExistence type="predicted"/>
<dbReference type="InterPro" id="IPR007712">
    <property type="entry name" value="RelE/ParE_toxin"/>
</dbReference>
<protein>
    <submittedName>
        <fullName evidence="2">Toxin</fullName>
    </submittedName>
</protein>
<evidence type="ECO:0000313" key="2">
    <source>
        <dbReference type="EMBL" id="CAA6823690.1"/>
    </source>
</evidence>
<organism evidence="2">
    <name type="scientific">uncultured Thiotrichaceae bacterium</name>
    <dbReference type="NCBI Taxonomy" id="298394"/>
    <lineage>
        <taxon>Bacteria</taxon>
        <taxon>Pseudomonadati</taxon>
        <taxon>Pseudomonadota</taxon>
        <taxon>Gammaproteobacteria</taxon>
        <taxon>Thiotrichales</taxon>
        <taxon>Thiotrichaceae</taxon>
        <taxon>environmental samples</taxon>
    </lineage>
</organism>
<dbReference type="AlphaFoldDB" id="A0A6S6U365"/>
<dbReference type="EMBL" id="CACVAT010000379">
    <property type="protein sequence ID" value="CAA6823690.1"/>
    <property type="molecule type" value="Genomic_DNA"/>
</dbReference>